<evidence type="ECO:0000313" key="2">
    <source>
        <dbReference type="Proteomes" id="UP001201549"/>
    </source>
</evidence>
<organism evidence="1 2">
    <name type="scientific">Shewanella electrica</name>
    <dbReference type="NCBI Taxonomy" id="515560"/>
    <lineage>
        <taxon>Bacteria</taxon>
        <taxon>Pseudomonadati</taxon>
        <taxon>Pseudomonadota</taxon>
        <taxon>Gammaproteobacteria</taxon>
        <taxon>Alteromonadales</taxon>
        <taxon>Shewanellaceae</taxon>
        <taxon>Shewanella</taxon>
    </lineage>
</organism>
<dbReference type="Proteomes" id="UP001201549">
    <property type="component" value="Unassembled WGS sequence"/>
</dbReference>
<gene>
    <name evidence="1" type="ORF">L9G74_08190</name>
</gene>
<dbReference type="Pfam" id="PF11163">
    <property type="entry name" value="DUF2947"/>
    <property type="match status" value="1"/>
</dbReference>
<proteinExistence type="predicted"/>
<dbReference type="EMBL" id="JAKOGG010000004">
    <property type="protein sequence ID" value="MCS4556414.1"/>
    <property type="molecule type" value="Genomic_DNA"/>
</dbReference>
<keyword evidence="2" id="KW-1185">Reference proteome</keyword>
<accession>A0ABT2FMF4</accession>
<dbReference type="InterPro" id="IPR021334">
    <property type="entry name" value="DUF2947"/>
</dbReference>
<evidence type="ECO:0000313" key="1">
    <source>
        <dbReference type="EMBL" id="MCS4556414.1"/>
    </source>
</evidence>
<dbReference type="RefSeq" id="WP_238895809.1">
    <property type="nucleotide sequence ID" value="NZ_JAKOGG010000004.1"/>
</dbReference>
<protein>
    <submittedName>
        <fullName evidence="1">DUF2947 domain-containing protein</fullName>
    </submittedName>
</protein>
<reference evidence="2" key="1">
    <citation type="submission" date="2023-07" db="EMBL/GenBank/DDBJ databases">
        <title>Shewanella mangrovi sp. nov., an acetaldehyde- degrading bacterium isolated from mangrove sediment.</title>
        <authorList>
            <person name="Liu Y."/>
        </authorList>
    </citation>
    <scope>NUCLEOTIDE SEQUENCE [LARGE SCALE GENOMIC DNA]</scope>
    <source>
        <strain evidence="2">C32</strain>
    </source>
</reference>
<sequence length="159" mass="18773">MSLSYQPLDQYRRRWMFNHHELPVPAPDQPLIKPLTPKSAMDVWNRWVSNKNVAPDEFSKGDWATRSSTWHQADEWQAAWDSDDNALPEVVNGFIDWADDATVFFCYEKYDVIETTWGCFKRHWKCFLFNDNEPLLISSQNRQAVWFHQDGMCDIGLRG</sequence>
<name>A0ABT2FMF4_9GAMM</name>
<comment type="caution">
    <text evidence="1">The sequence shown here is derived from an EMBL/GenBank/DDBJ whole genome shotgun (WGS) entry which is preliminary data.</text>
</comment>